<protein>
    <submittedName>
        <fullName evidence="3">Uncharacterized protein</fullName>
    </submittedName>
</protein>
<accession>A0A3S5CJ05</accession>
<feature type="compositionally biased region" description="Polar residues" evidence="1">
    <location>
        <begin position="136"/>
        <end position="147"/>
    </location>
</feature>
<keyword evidence="4" id="KW-1185">Reference proteome</keyword>
<dbReference type="Proteomes" id="UP000784294">
    <property type="component" value="Unassembled WGS sequence"/>
</dbReference>
<keyword evidence="2" id="KW-0812">Transmembrane</keyword>
<feature type="compositionally biased region" description="Low complexity" evidence="1">
    <location>
        <begin position="181"/>
        <end position="190"/>
    </location>
</feature>
<keyword evidence="2" id="KW-1133">Transmembrane helix</keyword>
<proteinExistence type="predicted"/>
<feature type="transmembrane region" description="Helical" evidence="2">
    <location>
        <begin position="6"/>
        <end position="29"/>
    </location>
</feature>
<evidence type="ECO:0000256" key="1">
    <source>
        <dbReference type="SAM" id="MobiDB-lite"/>
    </source>
</evidence>
<feature type="region of interest" description="Disordered" evidence="1">
    <location>
        <begin position="343"/>
        <end position="424"/>
    </location>
</feature>
<feature type="compositionally biased region" description="Polar residues" evidence="1">
    <location>
        <begin position="406"/>
        <end position="424"/>
    </location>
</feature>
<keyword evidence="2" id="KW-0472">Membrane</keyword>
<feature type="compositionally biased region" description="Low complexity" evidence="1">
    <location>
        <begin position="120"/>
        <end position="135"/>
    </location>
</feature>
<evidence type="ECO:0000313" key="3">
    <source>
        <dbReference type="EMBL" id="VEL25415.1"/>
    </source>
</evidence>
<feature type="region of interest" description="Disordered" evidence="1">
    <location>
        <begin position="120"/>
        <end position="237"/>
    </location>
</feature>
<gene>
    <name evidence="3" type="ORF">PXEA_LOCUS18855</name>
</gene>
<comment type="caution">
    <text evidence="3">The sequence shown here is derived from an EMBL/GenBank/DDBJ whole genome shotgun (WGS) entry which is preliminary data.</text>
</comment>
<reference evidence="3" key="1">
    <citation type="submission" date="2018-11" db="EMBL/GenBank/DDBJ databases">
        <authorList>
            <consortium name="Pathogen Informatics"/>
        </authorList>
    </citation>
    <scope>NUCLEOTIDE SEQUENCE</scope>
</reference>
<evidence type="ECO:0000256" key="2">
    <source>
        <dbReference type="SAM" id="Phobius"/>
    </source>
</evidence>
<sequence>MPIHPYLYLLLSLTNFFIVFLTIGGGISAGSGGGTPERMVERKSSLRMTIKTLPASSSTTLVGGASSGLSGAAQALSSSSSASGIFPPSTSPAGIAGGQNFSTSNANLGSASSVSSSLCSLASAGAPNPSSANGPTTSSYKSGSGITRQHPPVHPASGDSISSTSASKKSRSVDGKPSSYMNQMQQQQQNLCSNPIIPTGPAASGHASGRSTGINNISQTGTSSGGKKERRRRLGHNSLDKMVIISGQAESHSQTPLATQNPILSRQSQNNAFLTTSSSTQSSVLLAGSTSTISSTPAASISLSTGYIAPQGPNSSSSGLPVFSSNATSPLISSAYLAGSINSHTSSPSGSKKKSSLHPTISSSGTSFSPLSTSTSSSLASSIGLGSSTRGMVNSDGVSRKKKKTASNQVGSACNASGGVSASV</sequence>
<organism evidence="3 4">
    <name type="scientific">Protopolystoma xenopodis</name>
    <dbReference type="NCBI Taxonomy" id="117903"/>
    <lineage>
        <taxon>Eukaryota</taxon>
        <taxon>Metazoa</taxon>
        <taxon>Spiralia</taxon>
        <taxon>Lophotrochozoa</taxon>
        <taxon>Platyhelminthes</taxon>
        <taxon>Monogenea</taxon>
        <taxon>Polyopisthocotylea</taxon>
        <taxon>Polystomatidea</taxon>
        <taxon>Polystomatidae</taxon>
        <taxon>Protopolystoma</taxon>
    </lineage>
</organism>
<feature type="compositionally biased region" description="Polar residues" evidence="1">
    <location>
        <begin position="209"/>
        <end position="222"/>
    </location>
</feature>
<dbReference type="AlphaFoldDB" id="A0A3S5CJ05"/>
<feature type="non-terminal residue" evidence="3">
    <location>
        <position position="1"/>
    </location>
</feature>
<dbReference type="EMBL" id="CAAALY010073784">
    <property type="protein sequence ID" value="VEL25415.1"/>
    <property type="molecule type" value="Genomic_DNA"/>
</dbReference>
<feature type="compositionally biased region" description="Low complexity" evidence="1">
    <location>
        <begin position="157"/>
        <end position="167"/>
    </location>
</feature>
<name>A0A3S5CJ05_9PLAT</name>
<feature type="compositionally biased region" description="Low complexity" evidence="1">
    <location>
        <begin position="360"/>
        <end position="389"/>
    </location>
</feature>
<evidence type="ECO:0000313" key="4">
    <source>
        <dbReference type="Proteomes" id="UP000784294"/>
    </source>
</evidence>